<gene>
    <name evidence="1" type="ORF">FIBSPDRAFT_861487</name>
</gene>
<protein>
    <submittedName>
        <fullName evidence="1">Uncharacterized protein</fullName>
    </submittedName>
</protein>
<accession>A0A166J3W4</accession>
<organism evidence="1 2">
    <name type="scientific">Athelia psychrophila</name>
    <dbReference type="NCBI Taxonomy" id="1759441"/>
    <lineage>
        <taxon>Eukaryota</taxon>
        <taxon>Fungi</taxon>
        <taxon>Dikarya</taxon>
        <taxon>Basidiomycota</taxon>
        <taxon>Agaricomycotina</taxon>
        <taxon>Agaricomycetes</taxon>
        <taxon>Agaricomycetidae</taxon>
        <taxon>Atheliales</taxon>
        <taxon>Atheliaceae</taxon>
        <taxon>Athelia</taxon>
    </lineage>
</organism>
<dbReference type="AlphaFoldDB" id="A0A166J3W4"/>
<name>A0A166J3W4_9AGAM</name>
<dbReference type="EMBL" id="KV417554">
    <property type="protein sequence ID" value="KZP20482.1"/>
    <property type="molecule type" value="Genomic_DNA"/>
</dbReference>
<dbReference type="Proteomes" id="UP000076532">
    <property type="component" value="Unassembled WGS sequence"/>
</dbReference>
<evidence type="ECO:0000313" key="1">
    <source>
        <dbReference type="EMBL" id="KZP20482.1"/>
    </source>
</evidence>
<evidence type="ECO:0000313" key="2">
    <source>
        <dbReference type="Proteomes" id="UP000076532"/>
    </source>
</evidence>
<reference evidence="1 2" key="1">
    <citation type="journal article" date="2016" name="Mol. Biol. Evol.">
        <title>Comparative Genomics of Early-Diverging Mushroom-Forming Fungi Provides Insights into the Origins of Lignocellulose Decay Capabilities.</title>
        <authorList>
            <person name="Nagy L.G."/>
            <person name="Riley R."/>
            <person name="Tritt A."/>
            <person name="Adam C."/>
            <person name="Daum C."/>
            <person name="Floudas D."/>
            <person name="Sun H."/>
            <person name="Yadav J.S."/>
            <person name="Pangilinan J."/>
            <person name="Larsson K.H."/>
            <person name="Matsuura K."/>
            <person name="Barry K."/>
            <person name="Labutti K."/>
            <person name="Kuo R."/>
            <person name="Ohm R.A."/>
            <person name="Bhattacharya S.S."/>
            <person name="Shirouzu T."/>
            <person name="Yoshinaga Y."/>
            <person name="Martin F.M."/>
            <person name="Grigoriev I.V."/>
            <person name="Hibbett D.S."/>
        </authorList>
    </citation>
    <scope>NUCLEOTIDE SEQUENCE [LARGE SCALE GENOMIC DNA]</scope>
    <source>
        <strain evidence="1 2">CBS 109695</strain>
    </source>
</reference>
<keyword evidence="2" id="KW-1185">Reference proteome</keyword>
<sequence>MPVTGALGLTHTWRNQDMNTVSSPRRCEIYHTVRLSCTQHRLRVCFQTILHLLQLQQYHYDHC</sequence>
<proteinExistence type="predicted"/>